<dbReference type="PATRIC" id="fig|45658.8.peg.3437"/>
<dbReference type="CDD" id="cd16936">
    <property type="entry name" value="HATPase_RsbW-like"/>
    <property type="match status" value="1"/>
</dbReference>
<feature type="domain" description="Histidine kinase/HSP90-like ATPase" evidence="2">
    <location>
        <begin position="15"/>
        <end position="150"/>
    </location>
</feature>
<sequence length="159" mass="17861">MTNRGCSHFGRTYSSSLDASREASEDLQHFCSRVGISNELAAQLELCVVEMVNNAFIHAYKEQEGQPIELQCEIQTDDSQSVLLMKISDFGSLMSQQELERKLANEFLEPDPEDETTWAMSGRGFIIVSTLMDKVELTSEQTKNTFLMVKALEEQALAV</sequence>
<dbReference type="Proteomes" id="UP000095131">
    <property type="component" value="Unassembled WGS sequence"/>
</dbReference>
<dbReference type="PANTHER" id="PTHR35526">
    <property type="entry name" value="ANTI-SIGMA-F FACTOR RSBW-RELATED"/>
    <property type="match status" value="1"/>
</dbReference>
<reference evidence="3 4" key="1">
    <citation type="submission" date="2016-08" db="EMBL/GenBank/DDBJ databases">
        <title>Genome sequencing of Vibrio scophthalmi strain FP3289, an isolated from Paralichthys olivaceus.</title>
        <authorList>
            <person name="Han H.-J."/>
        </authorList>
    </citation>
    <scope>NUCLEOTIDE SEQUENCE [LARGE SCALE GENOMIC DNA]</scope>
    <source>
        <strain evidence="3 4">FP3289</strain>
    </source>
</reference>
<keyword evidence="1 3" id="KW-0723">Serine/threonine-protein kinase</keyword>
<proteinExistence type="predicted"/>
<dbReference type="AlphaFoldDB" id="A0A1E3WH33"/>
<keyword evidence="3" id="KW-0418">Kinase</keyword>
<dbReference type="EC" id="2.7.11.1" evidence="3"/>
<gene>
    <name evidence="3" type="primary">rsbW</name>
    <name evidence="3" type="ORF">VSF3289_03478</name>
</gene>
<dbReference type="SUPFAM" id="SSF55874">
    <property type="entry name" value="ATPase domain of HSP90 chaperone/DNA topoisomerase II/histidine kinase"/>
    <property type="match status" value="1"/>
</dbReference>
<dbReference type="InterPro" id="IPR050267">
    <property type="entry name" value="Anti-sigma-factor_SerPK"/>
</dbReference>
<evidence type="ECO:0000313" key="4">
    <source>
        <dbReference type="Proteomes" id="UP000095131"/>
    </source>
</evidence>
<dbReference type="InterPro" id="IPR036890">
    <property type="entry name" value="HATPase_C_sf"/>
</dbReference>
<evidence type="ECO:0000313" key="3">
    <source>
        <dbReference type="EMBL" id="ODS04347.1"/>
    </source>
</evidence>
<keyword evidence="3" id="KW-0808">Transferase</keyword>
<dbReference type="RefSeq" id="WP_069447607.1">
    <property type="nucleotide sequence ID" value="NZ_MDCJ01000007.1"/>
</dbReference>
<dbReference type="InterPro" id="IPR003594">
    <property type="entry name" value="HATPase_dom"/>
</dbReference>
<evidence type="ECO:0000256" key="1">
    <source>
        <dbReference type="ARBA" id="ARBA00022527"/>
    </source>
</evidence>
<comment type="caution">
    <text evidence="3">The sequence shown here is derived from an EMBL/GenBank/DDBJ whole genome shotgun (WGS) entry which is preliminary data.</text>
</comment>
<dbReference type="GO" id="GO:0004674">
    <property type="term" value="F:protein serine/threonine kinase activity"/>
    <property type="evidence" value="ECO:0007669"/>
    <property type="project" value="UniProtKB-KW"/>
</dbReference>
<evidence type="ECO:0000259" key="2">
    <source>
        <dbReference type="Pfam" id="PF13581"/>
    </source>
</evidence>
<accession>A0A1E3WH33</accession>
<dbReference type="Gene3D" id="3.30.565.10">
    <property type="entry name" value="Histidine kinase-like ATPase, C-terminal domain"/>
    <property type="match status" value="1"/>
</dbReference>
<dbReference type="EMBL" id="MDCJ01000007">
    <property type="protein sequence ID" value="ODS04347.1"/>
    <property type="molecule type" value="Genomic_DNA"/>
</dbReference>
<dbReference type="PANTHER" id="PTHR35526:SF3">
    <property type="entry name" value="ANTI-SIGMA-F FACTOR RSBW"/>
    <property type="match status" value="1"/>
</dbReference>
<dbReference type="OrthoDB" id="5624604at2"/>
<organism evidence="3 4">
    <name type="scientific">Vibrio scophthalmi</name>
    <dbReference type="NCBI Taxonomy" id="45658"/>
    <lineage>
        <taxon>Bacteria</taxon>
        <taxon>Pseudomonadati</taxon>
        <taxon>Pseudomonadota</taxon>
        <taxon>Gammaproteobacteria</taxon>
        <taxon>Vibrionales</taxon>
        <taxon>Vibrionaceae</taxon>
        <taxon>Vibrio</taxon>
    </lineage>
</organism>
<dbReference type="Pfam" id="PF13581">
    <property type="entry name" value="HATPase_c_2"/>
    <property type="match status" value="1"/>
</dbReference>
<name>A0A1E3WH33_9VIBR</name>
<protein>
    <submittedName>
        <fullName evidence="3">Non-specific serine/threonine protein kinase</fullName>
        <ecNumber evidence="3">2.7.11.1</ecNumber>
    </submittedName>
</protein>